<dbReference type="AlphaFoldDB" id="A0A7J0DZU1"/>
<feature type="region of interest" description="Disordered" evidence="1">
    <location>
        <begin position="67"/>
        <end position="100"/>
    </location>
</feature>
<reference evidence="3" key="1">
    <citation type="submission" date="2019-07" db="EMBL/GenBank/DDBJ databases">
        <title>De Novo Assembly of kiwifruit Actinidia rufa.</title>
        <authorList>
            <person name="Sugita-Konishi S."/>
            <person name="Sato K."/>
            <person name="Mori E."/>
            <person name="Abe Y."/>
            <person name="Kisaki G."/>
            <person name="Hamano K."/>
            <person name="Suezawa K."/>
            <person name="Otani M."/>
            <person name="Fukuda T."/>
            <person name="Manabe T."/>
            <person name="Gomi K."/>
            <person name="Tabuchi M."/>
            <person name="Akimitsu K."/>
            <person name="Kataoka I."/>
        </authorList>
    </citation>
    <scope>NUCLEOTIDE SEQUENCE [LARGE SCALE GENOMIC DNA]</scope>
    <source>
        <strain evidence="3">cv. Fuchu</strain>
    </source>
</reference>
<gene>
    <name evidence="2" type="ORF">Acr_00g0099630</name>
</gene>
<evidence type="ECO:0000256" key="1">
    <source>
        <dbReference type="SAM" id="MobiDB-lite"/>
    </source>
</evidence>
<accession>A0A7J0DZU1</accession>
<evidence type="ECO:0000313" key="3">
    <source>
        <dbReference type="Proteomes" id="UP000585474"/>
    </source>
</evidence>
<name>A0A7J0DZU1_9ERIC</name>
<keyword evidence="3" id="KW-1185">Reference proteome</keyword>
<protein>
    <submittedName>
        <fullName evidence="2">Uncharacterized protein</fullName>
    </submittedName>
</protein>
<proteinExistence type="predicted"/>
<organism evidence="2 3">
    <name type="scientific">Actinidia rufa</name>
    <dbReference type="NCBI Taxonomy" id="165716"/>
    <lineage>
        <taxon>Eukaryota</taxon>
        <taxon>Viridiplantae</taxon>
        <taxon>Streptophyta</taxon>
        <taxon>Embryophyta</taxon>
        <taxon>Tracheophyta</taxon>
        <taxon>Spermatophyta</taxon>
        <taxon>Magnoliopsida</taxon>
        <taxon>eudicotyledons</taxon>
        <taxon>Gunneridae</taxon>
        <taxon>Pentapetalae</taxon>
        <taxon>asterids</taxon>
        <taxon>Ericales</taxon>
        <taxon>Actinidiaceae</taxon>
        <taxon>Actinidia</taxon>
    </lineage>
</organism>
<evidence type="ECO:0000313" key="2">
    <source>
        <dbReference type="EMBL" id="GFS46022.1"/>
    </source>
</evidence>
<sequence>MMESRVRRSRRDLRTAKYGSVSQRCKRVNWGDCHLESISRSQALWRRESRNGQFLCIDRIQGEIDQVEYSTPSKGEGETALRPRPTEEYPDNATLGELNRDNSARFHVERWTRFTSVKRVQRIV</sequence>
<comment type="caution">
    <text evidence="2">The sequence shown here is derived from an EMBL/GenBank/DDBJ whole genome shotgun (WGS) entry which is preliminary data.</text>
</comment>
<dbReference type="EMBL" id="BJWL01000459">
    <property type="protein sequence ID" value="GFS46022.1"/>
    <property type="molecule type" value="Genomic_DNA"/>
</dbReference>
<feature type="compositionally biased region" description="Basic and acidic residues" evidence="1">
    <location>
        <begin position="75"/>
        <end position="87"/>
    </location>
</feature>
<dbReference type="Proteomes" id="UP000585474">
    <property type="component" value="Unassembled WGS sequence"/>
</dbReference>